<dbReference type="Proteomes" id="UP001139451">
    <property type="component" value="Unassembled WGS sequence"/>
</dbReference>
<dbReference type="RefSeq" id="WP_254290846.1">
    <property type="nucleotide sequence ID" value="NZ_JAMLDX010000001.1"/>
</dbReference>
<keyword evidence="2" id="KW-1185">Reference proteome</keyword>
<name>A0A9X2HFK9_9SPHN</name>
<proteinExistence type="predicted"/>
<accession>A0A9X2HFK9</accession>
<sequence length="70" mass="7739">MIDKLKGRFTPRRIALIVALAVIVAWAGWRTGAFEGQPQKKPCEAGRKEIKDNMGKVIQVIRTTCGTAKD</sequence>
<dbReference type="AlphaFoldDB" id="A0A9X2HFK9"/>
<gene>
    <name evidence="1" type="ORF">M9978_00570</name>
</gene>
<reference evidence="1" key="1">
    <citation type="submission" date="2022-05" db="EMBL/GenBank/DDBJ databases">
        <title>Sphingomonas sp. strain MG17 Genome sequencing and assembly.</title>
        <authorList>
            <person name="Kim I."/>
        </authorList>
    </citation>
    <scope>NUCLEOTIDE SEQUENCE</scope>
    <source>
        <strain evidence="1">MG17</strain>
    </source>
</reference>
<protein>
    <submittedName>
        <fullName evidence="1">Uncharacterized protein</fullName>
    </submittedName>
</protein>
<organism evidence="1 2">
    <name type="scientific">Sphingomonas tagetis</name>
    <dbReference type="NCBI Taxonomy" id="2949092"/>
    <lineage>
        <taxon>Bacteria</taxon>
        <taxon>Pseudomonadati</taxon>
        <taxon>Pseudomonadota</taxon>
        <taxon>Alphaproteobacteria</taxon>
        <taxon>Sphingomonadales</taxon>
        <taxon>Sphingomonadaceae</taxon>
        <taxon>Sphingomonas</taxon>
    </lineage>
</organism>
<comment type="caution">
    <text evidence="1">The sequence shown here is derived from an EMBL/GenBank/DDBJ whole genome shotgun (WGS) entry which is preliminary data.</text>
</comment>
<dbReference type="EMBL" id="JAMLDX010000001">
    <property type="protein sequence ID" value="MCP3728912.1"/>
    <property type="molecule type" value="Genomic_DNA"/>
</dbReference>
<evidence type="ECO:0000313" key="1">
    <source>
        <dbReference type="EMBL" id="MCP3728912.1"/>
    </source>
</evidence>
<evidence type="ECO:0000313" key="2">
    <source>
        <dbReference type="Proteomes" id="UP001139451"/>
    </source>
</evidence>